<protein>
    <submittedName>
        <fullName evidence="2">Uncharacterized protein</fullName>
    </submittedName>
</protein>
<accession>A0A8T3C2Y5</accession>
<proteinExistence type="predicted"/>
<dbReference type="AlphaFoldDB" id="A0A8T3C2Y5"/>
<evidence type="ECO:0000256" key="1">
    <source>
        <dbReference type="SAM" id="Phobius"/>
    </source>
</evidence>
<dbReference type="Proteomes" id="UP000829196">
    <property type="component" value="Unassembled WGS sequence"/>
</dbReference>
<sequence>MIVILIFDEGLALYSLIVGIISLLEQVFATEFFWGISGGLDNDEPCTTPSSSVEGLRATWMC</sequence>
<keyword evidence="3" id="KW-1185">Reference proteome</keyword>
<keyword evidence="1" id="KW-1133">Transmembrane helix</keyword>
<keyword evidence="1" id="KW-0472">Membrane</keyword>
<evidence type="ECO:0000313" key="3">
    <source>
        <dbReference type="Proteomes" id="UP000829196"/>
    </source>
</evidence>
<gene>
    <name evidence="2" type="ORF">KFK09_004494</name>
</gene>
<comment type="caution">
    <text evidence="2">The sequence shown here is derived from an EMBL/GenBank/DDBJ whole genome shotgun (WGS) entry which is preliminary data.</text>
</comment>
<reference evidence="2" key="1">
    <citation type="journal article" date="2022" name="Front. Genet.">
        <title>Chromosome-Scale Assembly of the Dendrobium nobile Genome Provides Insights Into the Molecular Mechanism of the Biosynthesis of the Medicinal Active Ingredient of Dendrobium.</title>
        <authorList>
            <person name="Xu Q."/>
            <person name="Niu S.-C."/>
            <person name="Li K.-L."/>
            <person name="Zheng P.-J."/>
            <person name="Zhang X.-J."/>
            <person name="Jia Y."/>
            <person name="Liu Y."/>
            <person name="Niu Y.-X."/>
            <person name="Yu L.-H."/>
            <person name="Chen D.-F."/>
            <person name="Zhang G.-Q."/>
        </authorList>
    </citation>
    <scope>NUCLEOTIDE SEQUENCE</scope>
    <source>
        <tissue evidence="2">Leaf</tissue>
    </source>
</reference>
<evidence type="ECO:0000313" key="2">
    <source>
        <dbReference type="EMBL" id="KAI0525103.1"/>
    </source>
</evidence>
<name>A0A8T3C2Y5_DENNO</name>
<dbReference type="EMBL" id="JAGYWB010000004">
    <property type="protein sequence ID" value="KAI0525103.1"/>
    <property type="molecule type" value="Genomic_DNA"/>
</dbReference>
<organism evidence="2 3">
    <name type="scientific">Dendrobium nobile</name>
    <name type="common">Orchid</name>
    <dbReference type="NCBI Taxonomy" id="94219"/>
    <lineage>
        <taxon>Eukaryota</taxon>
        <taxon>Viridiplantae</taxon>
        <taxon>Streptophyta</taxon>
        <taxon>Embryophyta</taxon>
        <taxon>Tracheophyta</taxon>
        <taxon>Spermatophyta</taxon>
        <taxon>Magnoliopsida</taxon>
        <taxon>Liliopsida</taxon>
        <taxon>Asparagales</taxon>
        <taxon>Orchidaceae</taxon>
        <taxon>Epidendroideae</taxon>
        <taxon>Malaxideae</taxon>
        <taxon>Dendrobiinae</taxon>
        <taxon>Dendrobium</taxon>
    </lineage>
</organism>
<feature type="transmembrane region" description="Helical" evidence="1">
    <location>
        <begin position="12"/>
        <end position="34"/>
    </location>
</feature>
<keyword evidence="1" id="KW-0812">Transmembrane</keyword>